<dbReference type="Pfam" id="PF12867">
    <property type="entry name" value="DinB_2"/>
    <property type="match status" value="1"/>
</dbReference>
<dbReference type="InterPro" id="IPR024775">
    <property type="entry name" value="DinB-like"/>
</dbReference>
<proteinExistence type="predicted"/>
<sequence length="159" mass="18299">MTHAKTVLLDQLLANANDRSWYLSFQEVADGVTDGEANWKPYSKGHSMAEIVQHLIYWNRVWQSRFEQSNVTAVQTLEDNADTFRIGKDRTFSELKKDLLDTLLSWQDLIISESSLDSKVQGFPEDAEWWAIIGNVATHNAYHIGQIAYLRKMQKHTIS</sequence>
<reference evidence="2 3" key="1">
    <citation type="submission" date="2023-07" db="EMBL/GenBank/DDBJ databases">
        <title>Genomic Encyclopedia of Type Strains, Phase IV (KMG-IV): sequencing the most valuable type-strain genomes for metagenomic binning, comparative biology and taxonomic classification.</title>
        <authorList>
            <person name="Goeker M."/>
        </authorList>
    </citation>
    <scope>NUCLEOTIDE SEQUENCE [LARGE SCALE GENOMIC DNA]</scope>
    <source>
        <strain evidence="2 3">DSM 12751</strain>
    </source>
</reference>
<dbReference type="SUPFAM" id="SSF109854">
    <property type="entry name" value="DinB/YfiT-like putative metalloenzymes"/>
    <property type="match status" value="1"/>
</dbReference>
<accession>A0ABT9W5C6</accession>
<keyword evidence="3" id="KW-1185">Reference proteome</keyword>
<gene>
    <name evidence="2" type="ORF">J2S11_004420</name>
</gene>
<feature type="domain" description="DinB-like" evidence="1">
    <location>
        <begin position="25"/>
        <end position="147"/>
    </location>
</feature>
<dbReference type="InterPro" id="IPR034660">
    <property type="entry name" value="DinB/YfiT-like"/>
</dbReference>
<comment type="caution">
    <text evidence="2">The sequence shown here is derived from an EMBL/GenBank/DDBJ whole genome shotgun (WGS) entry which is preliminary data.</text>
</comment>
<dbReference type="EMBL" id="JAUSTY010000033">
    <property type="protein sequence ID" value="MDQ0168458.1"/>
    <property type="molecule type" value="Genomic_DNA"/>
</dbReference>
<organism evidence="2 3">
    <name type="scientific">Caldalkalibacillus horti</name>
    <dbReference type="NCBI Taxonomy" id="77523"/>
    <lineage>
        <taxon>Bacteria</taxon>
        <taxon>Bacillati</taxon>
        <taxon>Bacillota</taxon>
        <taxon>Bacilli</taxon>
        <taxon>Bacillales</taxon>
        <taxon>Bacillaceae</taxon>
        <taxon>Caldalkalibacillus</taxon>
    </lineage>
</organism>
<dbReference type="Gene3D" id="1.20.120.450">
    <property type="entry name" value="dinb family like domain"/>
    <property type="match status" value="1"/>
</dbReference>
<evidence type="ECO:0000313" key="2">
    <source>
        <dbReference type="EMBL" id="MDQ0168458.1"/>
    </source>
</evidence>
<evidence type="ECO:0000259" key="1">
    <source>
        <dbReference type="Pfam" id="PF12867"/>
    </source>
</evidence>
<dbReference type="RefSeq" id="WP_307398199.1">
    <property type="nucleotide sequence ID" value="NZ_BAAADK010000040.1"/>
</dbReference>
<dbReference type="Proteomes" id="UP001235840">
    <property type="component" value="Unassembled WGS sequence"/>
</dbReference>
<protein>
    <submittedName>
        <fullName evidence="2">Damage-inducible protein DinB</fullName>
    </submittedName>
</protein>
<evidence type="ECO:0000313" key="3">
    <source>
        <dbReference type="Proteomes" id="UP001235840"/>
    </source>
</evidence>
<name>A0ABT9W5C6_9BACI</name>